<reference evidence="1" key="2">
    <citation type="journal article" date="2015" name="Data Brief">
        <title>Shoot transcriptome of the giant reed, Arundo donax.</title>
        <authorList>
            <person name="Barrero R.A."/>
            <person name="Guerrero F.D."/>
            <person name="Moolhuijzen P."/>
            <person name="Goolsby J.A."/>
            <person name="Tidwell J."/>
            <person name="Bellgard S.E."/>
            <person name="Bellgard M.I."/>
        </authorList>
    </citation>
    <scope>NUCLEOTIDE SEQUENCE</scope>
    <source>
        <tissue evidence="1">Shoot tissue taken approximately 20 cm above the soil surface</tissue>
    </source>
</reference>
<proteinExistence type="predicted"/>
<reference evidence="1" key="1">
    <citation type="submission" date="2014-09" db="EMBL/GenBank/DDBJ databases">
        <authorList>
            <person name="Magalhaes I.L.F."/>
            <person name="Oliveira U."/>
            <person name="Santos F.R."/>
            <person name="Vidigal T.H.D.A."/>
            <person name="Brescovit A.D."/>
            <person name="Santos A.J."/>
        </authorList>
    </citation>
    <scope>NUCLEOTIDE SEQUENCE</scope>
    <source>
        <tissue evidence="1">Shoot tissue taken approximately 20 cm above the soil surface</tissue>
    </source>
</reference>
<evidence type="ECO:0000313" key="1">
    <source>
        <dbReference type="EMBL" id="JAE35849.1"/>
    </source>
</evidence>
<dbReference type="EMBL" id="GBRH01162047">
    <property type="protein sequence ID" value="JAE35849.1"/>
    <property type="molecule type" value="Transcribed_RNA"/>
</dbReference>
<protein>
    <submittedName>
        <fullName evidence="1">Uncharacterized protein</fullName>
    </submittedName>
</protein>
<accession>A0A0A9HJ44</accession>
<dbReference type="AlphaFoldDB" id="A0A0A9HJ44"/>
<organism evidence="1">
    <name type="scientific">Arundo donax</name>
    <name type="common">Giant reed</name>
    <name type="synonym">Donax arundinaceus</name>
    <dbReference type="NCBI Taxonomy" id="35708"/>
    <lineage>
        <taxon>Eukaryota</taxon>
        <taxon>Viridiplantae</taxon>
        <taxon>Streptophyta</taxon>
        <taxon>Embryophyta</taxon>
        <taxon>Tracheophyta</taxon>
        <taxon>Spermatophyta</taxon>
        <taxon>Magnoliopsida</taxon>
        <taxon>Liliopsida</taxon>
        <taxon>Poales</taxon>
        <taxon>Poaceae</taxon>
        <taxon>PACMAD clade</taxon>
        <taxon>Arundinoideae</taxon>
        <taxon>Arundineae</taxon>
        <taxon>Arundo</taxon>
    </lineage>
</organism>
<sequence>MQGILSTRAGVGQLVVIIVELASNSAMA</sequence>
<name>A0A0A9HJ44_ARUDO</name>